<evidence type="ECO:0008006" key="7">
    <source>
        <dbReference type="Google" id="ProtNLM"/>
    </source>
</evidence>
<sequence length="334" mass="36825">MTSKIAIVANLALCTFQQYSLRSAAAVVARNVPVADTHTQNGYQRLQSDNLTRPTQNSPKSASLKPQHIVLPDRLQNLLSSVRALTPKDVGFDPRWVIDSPVYAAPVAYVHIMENEIFSMGIFILRPGSRIPLHDHPGMYGVIRVFYGSLRCRSFSRVHNLKANSSDYPMFPGSRWQSTDFLVARPYQDVIITPESDPQLLSPTDGNLHEITPVDGIAVFLDILAPPYDHDLGTRECHFFKEVIVPHPVPPNPSSWTSDSSTSTHDSSVRDEMTGGGGGCVSNDTNDLSGASMTLNSSNTSKNNDQPPLIYLVETNQPKDYWCESAEYIGPSVI</sequence>
<name>A0AAV2T9J4_CALDB</name>
<dbReference type="Gene3D" id="2.60.120.10">
    <property type="entry name" value="Jelly Rolls"/>
    <property type="match status" value="1"/>
</dbReference>
<feature type="compositionally biased region" description="Low complexity" evidence="4">
    <location>
        <begin position="254"/>
        <end position="266"/>
    </location>
</feature>
<gene>
    <name evidence="5" type="ORF">CDAUBV1_LOCUS5580</name>
</gene>
<evidence type="ECO:0000313" key="6">
    <source>
        <dbReference type="Proteomes" id="UP001497525"/>
    </source>
</evidence>
<dbReference type="GO" id="GO:0005739">
    <property type="term" value="C:mitochondrion"/>
    <property type="evidence" value="ECO:0007669"/>
    <property type="project" value="TreeGrafter"/>
</dbReference>
<dbReference type="EMBL" id="CAXLJL010000134">
    <property type="protein sequence ID" value="CAL5132739.1"/>
    <property type="molecule type" value="Genomic_DNA"/>
</dbReference>
<evidence type="ECO:0000256" key="4">
    <source>
        <dbReference type="SAM" id="MobiDB-lite"/>
    </source>
</evidence>
<dbReference type="Proteomes" id="UP001497525">
    <property type="component" value="Unassembled WGS sequence"/>
</dbReference>
<keyword evidence="1" id="KW-0479">Metal-binding</keyword>
<dbReference type="InterPro" id="IPR011051">
    <property type="entry name" value="RmlC_Cupin_sf"/>
</dbReference>
<keyword evidence="2" id="KW-0560">Oxidoreductase</keyword>
<comment type="caution">
    <text evidence="5">The sequence shown here is derived from an EMBL/GenBank/DDBJ whole genome shotgun (WGS) entry which is preliminary data.</text>
</comment>
<proteinExistence type="predicted"/>
<dbReference type="InterPro" id="IPR014710">
    <property type="entry name" value="RmlC-like_jellyroll"/>
</dbReference>
<organism evidence="5 6">
    <name type="scientific">Calicophoron daubneyi</name>
    <name type="common">Rumen fluke</name>
    <name type="synonym">Paramphistomum daubneyi</name>
    <dbReference type="NCBI Taxonomy" id="300641"/>
    <lineage>
        <taxon>Eukaryota</taxon>
        <taxon>Metazoa</taxon>
        <taxon>Spiralia</taxon>
        <taxon>Lophotrochozoa</taxon>
        <taxon>Platyhelminthes</taxon>
        <taxon>Trematoda</taxon>
        <taxon>Digenea</taxon>
        <taxon>Plagiorchiida</taxon>
        <taxon>Pronocephalata</taxon>
        <taxon>Paramphistomoidea</taxon>
        <taxon>Paramphistomidae</taxon>
        <taxon>Calicophoron</taxon>
    </lineage>
</organism>
<feature type="region of interest" description="Disordered" evidence="4">
    <location>
        <begin position="39"/>
        <end position="64"/>
    </location>
</feature>
<reference evidence="5" key="1">
    <citation type="submission" date="2024-06" db="EMBL/GenBank/DDBJ databases">
        <authorList>
            <person name="Liu X."/>
            <person name="Lenzi L."/>
            <person name="Haldenby T S."/>
            <person name="Uol C."/>
        </authorList>
    </citation>
    <scope>NUCLEOTIDE SEQUENCE</scope>
</reference>
<dbReference type="GO" id="GO:0016702">
    <property type="term" value="F:oxidoreductase activity, acting on single donors with incorporation of molecular oxygen, incorporation of two atoms of oxygen"/>
    <property type="evidence" value="ECO:0007669"/>
    <property type="project" value="InterPro"/>
</dbReference>
<evidence type="ECO:0000256" key="1">
    <source>
        <dbReference type="ARBA" id="ARBA00022723"/>
    </source>
</evidence>
<dbReference type="PANTHER" id="PTHR22966">
    <property type="entry name" value="2-AMINOETHANETHIOL DIOXYGENASE"/>
    <property type="match status" value="1"/>
</dbReference>
<evidence type="ECO:0000256" key="2">
    <source>
        <dbReference type="ARBA" id="ARBA00023002"/>
    </source>
</evidence>
<keyword evidence="3" id="KW-0408">Iron</keyword>
<dbReference type="InterPro" id="IPR012864">
    <property type="entry name" value="PCO/ADO"/>
</dbReference>
<dbReference type="PANTHER" id="PTHR22966:SF61">
    <property type="entry name" value="2-AMINOETHANETHIOL DIOXYGENASE"/>
    <property type="match status" value="1"/>
</dbReference>
<accession>A0AAV2T9J4</accession>
<dbReference type="CDD" id="cd20289">
    <property type="entry name" value="cupin_ADO"/>
    <property type="match status" value="1"/>
</dbReference>
<protein>
    <recommendedName>
        <fullName evidence="7">Cysteamine dioxygenase</fullName>
    </recommendedName>
</protein>
<dbReference type="AlphaFoldDB" id="A0AAV2T9J4"/>
<evidence type="ECO:0000313" key="5">
    <source>
        <dbReference type="EMBL" id="CAL5132739.1"/>
    </source>
</evidence>
<evidence type="ECO:0000256" key="3">
    <source>
        <dbReference type="ARBA" id="ARBA00023004"/>
    </source>
</evidence>
<dbReference type="GO" id="GO:0046872">
    <property type="term" value="F:metal ion binding"/>
    <property type="evidence" value="ECO:0007669"/>
    <property type="project" value="UniProtKB-KW"/>
</dbReference>
<feature type="compositionally biased region" description="Polar residues" evidence="4">
    <location>
        <begin position="282"/>
        <end position="306"/>
    </location>
</feature>
<feature type="region of interest" description="Disordered" evidence="4">
    <location>
        <begin position="250"/>
        <end position="307"/>
    </location>
</feature>
<dbReference type="Pfam" id="PF07847">
    <property type="entry name" value="PCO_ADO"/>
    <property type="match status" value="1"/>
</dbReference>
<dbReference type="SUPFAM" id="SSF51182">
    <property type="entry name" value="RmlC-like cupins"/>
    <property type="match status" value="1"/>
</dbReference>
<feature type="compositionally biased region" description="Polar residues" evidence="4">
    <location>
        <begin position="39"/>
        <end position="61"/>
    </location>
</feature>